<proteinExistence type="predicted"/>
<dbReference type="EMBL" id="CM046394">
    <property type="protein sequence ID" value="KAI8548617.1"/>
    <property type="molecule type" value="Genomic_DNA"/>
</dbReference>
<gene>
    <name evidence="1" type="ORF">RHMOL_Rhmol07G0287200</name>
</gene>
<comment type="caution">
    <text evidence="1">The sequence shown here is derived from an EMBL/GenBank/DDBJ whole genome shotgun (WGS) entry which is preliminary data.</text>
</comment>
<evidence type="ECO:0000313" key="1">
    <source>
        <dbReference type="EMBL" id="KAI8548617.1"/>
    </source>
</evidence>
<reference evidence="1" key="1">
    <citation type="submission" date="2022-02" db="EMBL/GenBank/DDBJ databases">
        <title>Plant Genome Project.</title>
        <authorList>
            <person name="Zhang R.-G."/>
        </authorList>
    </citation>
    <scope>NUCLEOTIDE SEQUENCE</scope>
    <source>
        <strain evidence="1">AT1</strain>
    </source>
</reference>
<dbReference type="Proteomes" id="UP001062846">
    <property type="component" value="Chromosome 7"/>
</dbReference>
<name>A0ACC0N5L5_RHOML</name>
<protein>
    <submittedName>
        <fullName evidence="1">Uncharacterized protein</fullName>
    </submittedName>
</protein>
<organism evidence="1 2">
    <name type="scientific">Rhododendron molle</name>
    <name type="common">Chinese azalea</name>
    <name type="synonym">Azalea mollis</name>
    <dbReference type="NCBI Taxonomy" id="49168"/>
    <lineage>
        <taxon>Eukaryota</taxon>
        <taxon>Viridiplantae</taxon>
        <taxon>Streptophyta</taxon>
        <taxon>Embryophyta</taxon>
        <taxon>Tracheophyta</taxon>
        <taxon>Spermatophyta</taxon>
        <taxon>Magnoliopsida</taxon>
        <taxon>eudicotyledons</taxon>
        <taxon>Gunneridae</taxon>
        <taxon>Pentapetalae</taxon>
        <taxon>asterids</taxon>
        <taxon>Ericales</taxon>
        <taxon>Ericaceae</taxon>
        <taxon>Ericoideae</taxon>
        <taxon>Rhodoreae</taxon>
        <taxon>Rhododendron</taxon>
    </lineage>
</organism>
<evidence type="ECO:0000313" key="2">
    <source>
        <dbReference type="Proteomes" id="UP001062846"/>
    </source>
</evidence>
<accession>A0ACC0N5L5</accession>
<keyword evidence="2" id="KW-1185">Reference proteome</keyword>
<sequence length="509" mass="57198">MEIMQALLYIGFLFSFSLIFYKFIFPSSRVQHKNLPPSPPRIPILGHFHLLKKPFHHALHNLSLKYGPVFSLRFGCCPVLVISTPSAVEECFTKNDIIFANRPLFPSTRQPEKEVVSFSIVPYGPQWRGLRRFATIEIFSSARVQMTSEIRTDEVRCLAKKLFAGGNGKVEVNPLFYMLNFNIMMKMVSGKRHFEGDELESEKGRVEFKDIRQMFSPPSGLAVGNFFPLLKPVSYLFGGLKTERLQRKRGAFMQNLIDAQRRKKRSCPVTDEGDEKRKNIIDVMLKLQESEPEFYTDAVMKGIILVMLVGGTEASTTTLEAAVSFLISNPNEFSKARDEIDSNVGQSRLVDDGDLSKLTYLHCIINEALRLGPTVPLNVLHKASEECVVGGFTVPSGTILLVNNWAVHNDPTLWADPTSFKPERFNDAEGEKLGYKFVPFGSGRRACPGVSLAMRVMALALGTLIQCFDWEKGEENFEGGGNGRKMENGRSMPIAIRPRKALIDALFEL</sequence>